<name>A0ABD2X3H4_9HYME</name>
<dbReference type="SUPFAM" id="SSF52540">
    <property type="entry name" value="P-loop containing nucleoside triphosphate hydrolases"/>
    <property type="match status" value="1"/>
</dbReference>
<dbReference type="PRINTS" id="PR00364">
    <property type="entry name" value="DISEASERSIST"/>
</dbReference>
<dbReference type="PROSITE" id="PS50209">
    <property type="entry name" value="CARD"/>
    <property type="match status" value="1"/>
</dbReference>
<proteinExistence type="predicted"/>
<dbReference type="SMART" id="SM00114">
    <property type="entry name" value="CARD"/>
    <property type="match status" value="1"/>
</dbReference>
<dbReference type="SUPFAM" id="SSF50978">
    <property type="entry name" value="WD40 repeat-like"/>
    <property type="match status" value="1"/>
</dbReference>
<dbReference type="Gene3D" id="1.10.533.10">
    <property type="entry name" value="Death Domain, Fas"/>
    <property type="match status" value="1"/>
</dbReference>
<dbReference type="PANTHER" id="PTHR22845:SF5">
    <property type="entry name" value="APOPTOTIC PROTEASE-ACTIVATING FACTOR 1"/>
    <property type="match status" value="1"/>
</dbReference>
<dbReference type="InterPro" id="IPR011047">
    <property type="entry name" value="Quinoprotein_ADH-like_sf"/>
</dbReference>
<dbReference type="Pfam" id="PF21296">
    <property type="entry name" value="WHD_APAF1"/>
    <property type="match status" value="1"/>
</dbReference>
<keyword evidence="2" id="KW-0053">Apoptosis</keyword>
<sequence>MEQKHKEVLRRMRQKIVEDLDVYNGIIQPLMTEYVLKEEDANDIKKGVSKEERANILLDLLPERGCYAFEVFHQSLRHQYDWLSDDMDKLLAQYEPPQSRNNAMDVPIVYPNLPPVSPLTVTREEMLKDALENLEPNGYIALHGMKGFGKSCLTASTLKDKNFTLRLFNNEIYWIKFGYKRNINEEILVQLNNLYHQIKNLGSIETVNSEPLEKSLKQIIDNHFRKKNHQMALLILDDVCHKEIVDEFDFACKTVVITPDLGVLNKRTHMVVKMNHGFTENETLGLFAKVLDINMDQLPKEAKLIHEECKGMPLLIAMFAAQFEYYKHEMRSHRGRWKYYLNCLQTKNAKNMIISEFMELQKATFEMCIGQLENEMKERYENLAIFSEDVNITPKTLEILWDEEPYSVEDQMLKFCHKSLAARKWNDELRCYIYGIHDLLLCHIRSKLTPEQLRDKHVAFIEKYRKYCNGDFSKLPNDNYSFSYIGHHLEQAEMYQEFHGLYTNFDFLQAKINYTGLSDLFIDLKKYRKYITKNGDPIIESNLIDLEHFLEDQANTLAKHRSMKCLDLVQIALDHSDKSFIRNTAEKIASSRSYSLYLSRSINSKTKKYLNFCEEVIKNTSTVAFTNEPNHILVGTYDGEIILWDCENRKPKFFSGHKAAIKKIILSIINGDYFLALSTDGSLKLFALSENEYTSNGVSISTQSPRHKQTSWTRFFESPHDDSKKTLVVYGEIITDMKFAQTSNKIAACTDHGTIMLWDANGNIEWQDKLKSHCFGGISFTSEDNLLHVMDESTSAVRIYQKSENGYTYVSQFNLQLNNPKVIYFSRHPEEHNCLVIVTNKNSLYFKWFYKNRHIHSFEKFVKTEEENEDVSYVCATLTYDARYLIIANSKGKINVMKAFCPDDLITCFKGNVTSLDPYWMYFEDFHMICGSDKKMIYRWKIRSDEKPKSVKKLLFDAKMNTIGEENMVVLKTSPITITTSNGKKIESVHGKIISMKLNEDSSKLIYLTESGSVTTTVCVVLYDMTTEQSSLIAKLDSLNDFIDVIQMKGDYMVLCKANNNLQVWLNTKISKKIDGSDFVLSVHQIANNCIFTVSKHGKMKYWNIEDFPWSVMYEFIDDEETIVSSHLSSNKNLLALLKNGTTIMVYNLPNVEIDQLDSFKIETYFKKEFKQGVTLCEFSNDEKFLAVALQNGDISIIDVPTQVELGKLDLHCSPICQLHWSPVCINSAILLTVSGDELAWWNVNYLRGPNRSQNRRSRMGFDRSQIQQGISPRSSYQAKPQESIKLQITPPVTLNLEEFWSRKLGVDVDRPALLGCVCLPGTCTDNVRICVAPDFSQFLTVDIHGTISNYTIFSVSDT</sequence>
<dbReference type="InterPro" id="IPR041452">
    <property type="entry name" value="APAF1_C"/>
</dbReference>
<keyword evidence="6" id="KW-1185">Reference proteome</keyword>
<dbReference type="InterPro" id="IPR011029">
    <property type="entry name" value="DEATH-like_dom_sf"/>
</dbReference>
<dbReference type="Gene3D" id="3.40.50.300">
    <property type="entry name" value="P-loop containing nucleotide triphosphate hydrolases"/>
    <property type="match status" value="1"/>
</dbReference>
<dbReference type="InterPro" id="IPR048975">
    <property type="entry name" value="WHD_APAF1"/>
</dbReference>
<dbReference type="InterPro" id="IPR024977">
    <property type="entry name" value="Apc4-like_WD40_dom"/>
</dbReference>
<dbReference type="InterPro" id="IPR002182">
    <property type="entry name" value="NB-ARC"/>
</dbReference>
<evidence type="ECO:0000256" key="2">
    <source>
        <dbReference type="ARBA" id="ARBA00022703"/>
    </source>
</evidence>
<evidence type="ECO:0000256" key="3">
    <source>
        <dbReference type="ARBA" id="ARBA00022737"/>
    </source>
</evidence>
<dbReference type="SUPFAM" id="SSF50998">
    <property type="entry name" value="Quinoprotein alcohol dehydrogenase-like"/>
    <property type="match status" value="1"/>
</dbReference>
<dbReference type="Gene3D" id="1.10.8.430">
    <property type="entry name" value="Helical domain of apoptotic protease-activating factors"/>
    <property type="match status" value="1"/>
</dbReference>
<evidence type="ECO:0000313" key="5">
    <source>
        <dbReference type="EMBL" id="KAL3399417.1"/>
    </source>
</evidence>
<dbReference type="InterPro" id="IPR036322">
    <property type="entry name" value="WD40_repeat_dom_sf"/>
</dbReference>
<evidence type="ECO:0000256" key="1">
    <source>
        <dbReference type="ARBA" id="ARBA00022574"/>
    </source>
</evidence>
<comment type="caution">
    <text evidence="5">The sequence shown here is derived from an EMBL/GenBank/DDBJ whole genome shotgun (WGS) entry which is preliminary data.</text>
</comment>
<keyword evidence="1" id="KW-0853">WD repeat</keyword>
<dbReference type="PANTHER" id="PTHR22845">
    <property type="entry name" value="APOPTOTIC PROTEASE-ACTIVATING FACTOR 1"/>
    <property type="match status" value="1"/>
</dbReference>
<dbReference type="Gene3D" id="1.10.10.10">
    <property type="entry name" value="Winged helix-like DNA-binding domain superfamily/Winged helix DNA-binding domain"/>
    <property type="match status" value="1"/>
</dbReference>
<keyword evidence="3" id="KW-0677">Repeat</keyword>
<dbReference type="Gene3D" id="1.25.40.370">
    <property type="match status" value="1"/>
</dbReference>
<dbReference type="Pfam" id="PF17908">
    <property type="entry name" value="APAF1_C"/>
    <property type="match status" value="1"/>
</dbReference>
<evidence type="ECO:0000313" key="6">
    <source>
        <dbReference type="Proteomes" id="UP001627154"/>
    </source>
</evidence>
<dbReference type="SUPFAM" id="SSF47986">
    <property type="entry name" value="DEATH domain"/>
    <property type="match status" value="1"/>
</dbReference>
<feature type="domain" description="CARD" evidence="4">
    <location>
        <begin position="1"/>
        <end position="78"/>
    </location>
</feature>
<protein>
    <recommendedName>
        <fullName evidence="4">CARD domain-containing protein</fullName>
    </recommendedName>
</protein>
<dbReference type="InterPro" id="IPR027417">
    <property type="entry name" value="P-loop_NTPase"/>
</dbReference>
<dbReference type="EMBL" id="JBJJXI010000055">
    <property type="protein sequence ID" value="KAL3399417.1"/>
    <property type="molecule type" value="Genomic_DNA"/>
</dbReference>
<dbReference type="Proteomes" id="UP001627154">
    <property type="component" value="Unassembled WGS sequence"/>
</dbReference>
<dbReference type="InterPro" id="IPR015943">
    <property type="entry name" value="WD40/YVTN_repeat-like_dom_sf"/>
</dbReference>
<reference evidence="5 6" key="1">
    <citation type="journal article" date="2024" name="bioRxiv">
        <title>A reference genome for Trichogramma kaykai: A tiny desert-dwelling parasitoid wasp with competing sex-ratio distorters.</title>
        <authorList>
            <person name="Culotta J."/>
            <person name="Lindsey A.R."/>
        </authorList>
    </citation>
    <scope>NUCLEOTIDE SEQUENCE [LARGE SCALE GENOMIC DNA]</scope>
    <source>
        <strain evidence="5 6">KSX58</strain>
    </source>
</reference>
<dbReference type="Pfam" id="PF12894">
    <property type="entry name" value="ANAPC4_WD40"/>
    <property type="match status" value="1"/>
</dbReference>
<dbReference type="InterPro" id="IPR036388">
    <property type="entry name" value="WH-like_DNA-bd_sf"/>
</dbReference>
<organism evidence="5 6">
    <name type="scientific">Trichogramma kaykai</name>
    <dbReference type="NCBI Taxonomy" id="54128"/>
    <lineage>
        <taxon>Eukaryota</taxon>
        <taxon>Metazoa</taxon>
        <taxon>Ecdysozoa</taxon>
        <taxon>Arthropoda</taxon>
        <taxon>Hexapoda</taxon>
        <taxon>Insecta</taxon>
        <taxon>Pterygota</taxon>
        <taxon>Neoptera</taxon>
        <taxon>Endopterygota</taxon>
        <taxon>Hymenoptera</taxon>
        <taxon>Apocrita</taxon>
        <taxon>Proctotrupomorpha</taxon>
        <taxon>Chalcidoidea</taxon>
        <taxon>Trichogrammatidae</taxon>
        <taxon>Trichogramma</taxon>
    </lineage>
</organism>
<dbReference type="GO" id="GO:0005829">
    <property type="term" value="C:cytosol"/>
    <property type="evidence" value="ECO:0007669"/>
    <property type="project" value="UniProtKB-ARBA"/>
</dbReference>
<accession>A0ABD2X3H4</accession>
<dbReference type="GO" id="GO:0006915">
    <property type="term" value="P:apoptotic process"/>
    <property type="evidence" value="ECO:0007669"/>
    <property type="project" value="UniProtKB-KW"/>
</dbReference>
<dbReference type="Pfam" id="PF00619">
    <property type="entry name" value="CARD"/>
    <property type="match status" value="1"/>
</dbReference>
<dbReference type="InterPro" id="IPR001315">
    <property type="entry name" value="CARD"/>
</dbReference>
<dbReference type="InterPro" id="IPR042197">
    <property type="entry name" value="Apaf_helical"/>
</dbReference>
<dbReference type="Gene3D" id="2.130.10.10">
    <property type="entry name" value="YVTN repeat-like/Quinoprotein amine dehydrogenase"/>
    <property type="match status" value="2"/>
</dbReference>
<evidence type="ECO:0000259" key="4">
    <source>
        <dbReference type="PROSITE" id="PS50209"/>
    </source>
</evidence>
<dbReference type="InterPro" id="IPR001680">
    <property type="entry name" value="WD40_rpt"/>
</dbReference>
<dbReference type="Pfam" id="PF00931">
    <property type="entry name" value="NB-ARC"/>
    <property type="match status" value="1"/>
</dbReference>
<dbReference type="Pfam" id="PF00400">
    <property type="entry name" value="WD40"/>
    <property type="match status" value="1"/>
</dbReference>
<dbReference type="SMART" id="SM00320">
    <property type="entry name" value="WD40"/>
    <property type="match status" value="6"/>
</dbReference>
<gene>
    <name evidence="5" type="ORF">TKK_006706</name>
</gene>